<name>A0A6V7NSF9_ANACO</name>
<accession>A0A6V7NSF9</accession>
<proteinExistence type="predicted"/>
<dbReference type="AlphaFoldDB" id="A0A6V7NSF9"/>
<organism evidence="1">
    <name type="scientific">Ananas comosus var. bracteatus</name>
    <name type="common">red pineapple</name>
    <dbReference type="NCBI Taxonomy" id="296719"/>
    <lineage>
        <taxon>Eukaryota</taxon>
        <taxon>Viridiplantae</taxon>
        <taxon>Streptophyta</taxon>
        <taxon>Embryophyta</taxon>
        <taxon>Tracheophyta</taxon>
        <taxon>Spermatophyta</taxon>
        <taxon>Magnoliopsida</taxon>
        <taxon>Liliopsida</taxon>
        <taxon>Poales</taxon>
        <taxon>Bromeliaceae</taxon>
        <taxon>Bromelioideae</taxon>
        <taxon>Ananas</taxon>
    </lineage>
</organism>
<reference evidence="1" key="1">
    <citation type="submission" date="2020-07" db="EMBL/GenBank/DDBJ databases">
        <authorList>
            <person name="Lin J."/>
        </authorList>
    </citation>
    <scope>NUCLEOTIDE SEQUENCE</scope>
</reference>
<gene>
    <name evidence="1" type="ORF">CB5_LOCUS4742</name>
</gene>
<evidence type="ECO:0000313" key="1">
    <source>
        <dbReference type="EMBL" id="CAD1821531.1"/>
    </source>
</evidence>
<sequence>MGERLDGLSTGSSHHAPHLITRSTWKTRRLGAPQYLTDLVQARGSWHVPMQSPNLTYLSLARLSIPSHPYGCPSPVHAHRRHLIAAVVAVIHSRLHSIEIDLLGGAETE</sequence>
<dbReference type="EMBL" id="LR862141">
    <property type="protein sequence ID" value="CAD1821531.1"/>
    <property type="molecule type" value="Genomic_DNA"/>
</dbReference>
<protein>
    <submittedName>
        <fullName evidence="1">Uncharacterized protein</fullName>
    </submittedName>
</protein>